<dbReference type="AlphaFoldDB" id="A0A0F9L409"/>
<sequence length="31" mass="3644">MSRMFWISMAPKMLAVSLQTTPRCQELNLYP</sequence>
<reference evidence="1" key="1">
    <citation type="journal article" date="2015" name="Nature">
        <title>Complex archaea that bridge the gap between prokaryotes and eukaryotes.</title>
        <authorList>
            <person name="Spang A."/>
            <person name="Saw J.H."/>
            <person name="Jorgensen S.L."/>
            <person name="Zaremba-Niedzwiedzka K."/>
            <person name="Martijn J."/>
            <person name="Lind A.E."/>
            <person name="van Eijk R."/>
            <person name="Schleper C."/>
            <person name="Guy L."/>
            <person name="Ettema T.J."/>
        </authorList>
    </citation>
    <scope>NUCLEOTIDE SEQUENCE</scope>
</reference>
<dbReference type="EMBL" id="LAZR01006802">
    <property type="protein sequence ID" value="KKM89549.1"/>
    <property type="molecule type" value="Genomic_DNA"/>
</dbReference>
<name>A0A0F9L409_9ZZZZ</name>
<evidence type="ECO:0000313" key="1">
    <source>
        <dbReference type="EMBL" id="KKM89549.1"/>
    </source>
</evidence>
<gene>
    <name evidence="1" type="ORF">LCGC14_1247600</name>
</gene>
<organism evidence="1">
    <name type="scientific">marine sediment metagenome</name>
    <dbReference type="NCBI Taxonomy" id="412755"/>
    <lineage>
        <taxon>unclassified sequences</taxon>
        <taxon>metagenomes</taxon>
        <taxon>ecological metagenomes</taxon>
    </lineage>
</organism>
<comment type="caution">
    <text evidence="1">The sequence shown here is derived from an EMBL/GenBank/DDBJ whole genome shotgun (WGS) entry which is preliminary data.</text>
</comment>
<protein>
    <submittedName>
        <fullName evidence="1">Uncharacterized protein</fullName>
    </submittedName>
</protein>
<proteinExistence type="predicted"/>
<accession>A0A0F9L409</accession>